<proteinExistence type="predicted"/>
<evidence type="ECO:0008006" key="3">
    <source>
        <dbReference type="Google" id="ProtNLM"/>
    </source>
</evidence>
<dbReference type="InterPro" id="IPR023393">
    <property type="entry name" value="START-like_dom_sf"/>
</dbReference>
<dbReference type="SUPFAM" id="SSF55961">
    <property type="entry name" value="Bet v1-like"/>
    <property type="match status" value="1"/>
</dbReference>
<evidence type="ECO:0000313" key="1">
    <source>
        <dbReference type="EMBL" id="GMA87673.1"/>
    </source>
</evidence>
<dbReference type="CDD" id="cd07812">
    <property type="entry name" value="SRPBCC"/>
    <property type="match status" value="1"/>
</dbReference>
<comment type="caution">
    <text evidence="1">The sequence shown here is derived from an EMBL/GenBank/DDBJ whole genome shotgun (WGS) entry which is preliminary data.</text>
</comment>
<name>A0ABQ6JHJ8_9ACTN</name>
<dbReference type="Proteomes" id="UP001157017">
    <property type="component" value="Unassembled WGS sequence"/>
</dbReference>
<keyword evidence="2" id="KW-1185">Reference proteome</keyword>
<dbReference type="Gene3D" id="3.30.530.20">
    <property type="match status" value="1"/>
</dbReference>
<organism evidence="1 2">
    <name type="scientific">Angustibacter aerolatus</name>
    <dbReference type="NCBI Taxonomy" id="1162965"/>
    <lineage>
        <taxon>Bacteria</taxon>
        <taxon>Bacillati</taxon>
        <taxon>Actinomycetota</taxon>
        <taxon>Actinomycetes</taxon>
        <taxon>Kineosporiales</taxon>
        <taxon>Kineosporiaceae</taxon>
    </lineage>
</organism>
<protein>
    <recommendedName>
        <fullName evidence="3">Polyketide cyclase</fullName>
    </recommendedName>
</protein>
<sequence length="76" mass="8279">MAVVERQIDASVERVFEVLSDGWSYSSWVVGASHIRAVAADWPAVGSKIHHASGSWPVLLRDETRVVACDAPTGWC</sequence>
<accession>A0ABQ6JHJ8</accession>
<gene>
    <name evidence="1" type="ORF">GCM10025868_29230</name>
</gene>
<reference evidence="2" key="1">
    <citation type="journal article" date="2019" name="Int. J. Syst. Evol. Microbiol.">
        <title>The Global Catalogue of Microorganisms (GCM) 10K type strain sequencing project: providing services to taxonomists for standard genome sequencing and annotation.</title>
        <authorList>
            <consortium name="The Broad Institute Genomics Platform"/>
            <consortium name="The Broad Institute Genome Sequencing Center for Infectious Disease"/>
            <person name="Wu L."/>
            <person name="Ma J."/>
        </authorList>
    </citation>
    <scope>NUCLEOTIDE SEQUENCE [LARGE SCALE GENOMIC DNA]</scope>
    <source>
        <strain evidence="2">NBRC 108730</strain>
    </source>
</reference>
<dbReference type="EMBL" id="BSUZ01000001">
    <property type="protein sequence ID" value="GMA87673.1"/>
    <property type="molecule type" value="Genomic_DNA"/>
</dbReference>
<evidence type="ECO:0000313" key="2">
    <source>
        <dbReference type="Proteomes" id="UP001157017"/>
    </source>
</evidence>